<dbReference type="PANTHER" id="PTHR31569">
    <property type="entry name" value="SWIM-TYPE DOMAIN-CONTAINING PROTEIN"/>
    <property type="match status" value="1"/>
</dbReference>
<reference evidence="7 8" key="2">
    <citation type="submission" date="2013-11" db="EMBL/GenBank/DDBJ databases">
        <title>The Genome Sequence of Phytophthora parasitica INRA-310.</title>
        <authorList>
            <consortium name="The Broad Institute Genomics Platform"/>
            <person name="Russ C."/>
            <person name="Tyler B."/>
            <person name="Panabieres F."/>
            <person name="Shan W."/>
            <person name="Tripathy S."/>
            <person name="Grunwald N."/>
            <person name="Machado M."/>
            <person name="Johnson C.S."/>
            <person name="Arredondo F."/>
            <person name="Hong C."/>
            <person name="Coffey M."/>
            <person name="Young S.K."/>
            <person name="Zeng Q."/>
            <person name="Gargeya S."/>
            <person name="Fitzgerald M."/>
            <person name="Abouelleil A."/>
            <person name="Alvarado L."/>
            <person name="Chapman S.B."/>
            <person name="Gainer-Dewar J."/>
            <person name="Goldberg J."/>
            <person name="Griggs A."/>
            <person name="Gujja S."/>
            <person name="Hansen M."/>
            <person name="Howarth C."/>
            <person name="Imamovic A."/>
            <person name="Ireland A."/>
            <person name="Larimer J."/>
            <person name="McCowan C."/>
            <person name="Murphy C."/>
            <person name="Pearson M."/>
            <person name="Poon T.W."/>
            <person name="Priest M."/>
            <person name="Roberts A."/>
            <person name="Saif S."/>
            <person name="Shea T."/>
            <person name="Sykes S."/>
            <person name="Wortman J."/>
            <person name="Nusbaum C."/>
            <person name="Birren B."/>
        </authorList>
    </citation>
    <scope>NUCLEOTIDE SEQUENCE [LARGE SCALE GENOMIC DNA]</scope>
    <source>
        <strain evidence="7 8">INRA-310</strain>
    </source>
</reference>
<evidence type="ECO:0000259" key="5">
    <source>
        <dbReference type="Pfam" id="PF02902"/>
    </source>
</evidence>
<feature type="domain" description="ZSWIM1/3 RNaseH-like" evidence="6">
    <location>
        <begin position="319"/>
        <end position="444"/>
    </location>
</feature>
<dbReference type="PANTHER" id="PTHR31569:SF4">
    <property type="entry name" value="SWIM-TYPE DOMAIN-CONTAINING PROTEIN"/>
    <property type="match status" value="1"/>
</dbReference>
<dbReference type="OMA" id="YIRTHGW"/>
<keyword evidence="2" id="KW-0645">Protease</keyword>
<evidence type="ECO:0000256" key="3">
    <source>
        <dbReference type="ARBA" id="ARBA00022801"/>
    </source>
</evidence>
<keyword evidence="3" id="KW-0378">Hydrolase</keyword>
<accession>W2Q6N0</accession>
<dbReference type="Pfam" id="PF02902">
    <property type="entry name" value="Peptidase_C48"/>
    <property type="match status" value="1"/>
</dbReference>
<sequence>MGPGVGGGHTDAATARTDGRGTSPQRRGPGLSDTLRAGASTVPLEVEEQPDDCSMEHSIQRDDSDTAPRSQEDDDGCENPDSTDGIEEEDGEAGRHSISDVSYEEEELRNDVGLVAVEPLQVWHSSWESWQAYFALYCQRTMQVLPVKETMSRTERNKRLKRTKKGEDDSQMVPVSMDPYQRTYTCTHGWKKRKSRSEGSRPRQHIRLTNCPFRFIVQWNLARGELQVKNGTYSHNHRVSASAYATYPTSRGIADPLVGAHVEGMLAVGAKRSRIYDYLLDHDENVIQSDVDNLVRSHSSSVSTVDDNDATAREIALFAAADPENVSSVAETDAGESGVISLATAHMRRVFGRFSELLLVDCSHKTNRYNYQLLTFMAMNEFGEGAVVQQSLIESNGDWHMERAIAHFKRSHPTRIQSLRVIVVDKDLNEIRVLEANFPDARILICHFHVIKYLKEMRAKPEFGKLSAEDASQIDGAVHKMVYALSEDNYNEAHDSLKGICERCGMDTFFAYFEKNWDASRDRWVLYLRATLPHFKNHTNNRLESFFGKLKESVDGSMSMATCIKSLVAYDRRKENEYKYRVSRIGQFVNCNYDEEMRNVLRFTTHYVAGQIEHQMLLDACTKLLPVGNTAHAAISIDDSQTNENQGGVGTTGQGTVETLIIKDVGNFSRKQIETFKRVQNLKAQVHLGLDMHKWLVQDALPTLPAEYHDFASKVATDVLAAYPYKCIDTLPNYPGFHYAMLYRATPPVWLNDATIRALCLRLCGEYPTCRFTGFQPATTRSKRTRNADEVVVDAAIRDLVIQQANEEGVETVMLPLNFMNYHWCCVTVMVIQKRIFYYDPLNQGPYMNAAKAVATHLKLAGLQGYDVIPQNNPLQFDLFSCGVYVCWMFIRQVCQGAHPDMSKTSLTRRRFELFYYLLTGRLLTVEASKATPTATDDGTEEKLPPSRTDDEAGGDEELPPTQVAQ</sequence>
<evidence type="ECO:0000256" key="4">
    <source>
        <dbReference type="SAM" id="MobiDB-lite"/>
    </source>
</evidence>
<dbReference type="OrthoDB" id="127943at2759"/>
<dbReference type="RefSeq" id="XP_008906025.1">
    <property type="nucleotide sequence ID" value="XM_008907777.1"/>
</dbReference>
<dbReference type="EMBL" id="KI669587">
    <property type="protein sequence ID" value="ETN08838.1"/>
    <property type="molecule type" value="Genomic_DNA"/>
</dbReference>
<proteinExistence type="inferred from homology"/>
<dbReference type="GO" id="GO:0006508">
    <property type="term" value="P:proteolysis"/>
    <property type="evidence" value="ECO:0007669"/>
    <property type="project" value="UniProtKB-KW"/>
</dbReference>
<feature type="region of interest" description="Disordered" evidence="4">
    <location>
        <begin position="153"/>
        <end position="174"/>
    </location>
</feature>
<evidence type="ECO:0008006" key="9">
    <source>
        <dbReference type="Google" id="ProtNLM"/>
    </source>
</evidence>
<name>W2Q6N0_PHYN3</name>
<reference evidence="8" key="1">
    <citation type="submission" date="2011-12" db="EMBL/GenBank/DDBJ databases">
        <authorList>
            <consortium name="The Broad Institute Genome Sequencing Platform"/>
            <person name="Russ C."/>
            <person name="Tyler B."/>
            <person name="Panabieres F."/>
            <person name="Shan W."/>
            <person name="Tripathy S."/>
            <person name="Grunwald N."/>
            <person name="Machado M."/>
            <person name="Young S.K."/>
            <person name="Zeng Q."/>
            <person name="Gargeya S."/>
            <person name="Fitzgerald M."/>
            <person name="Haas B."/>
            <person name="Abouelleil A."/>
            <person name="Alvarado L."/>
            <person name="Arachchi H.M."/>
            <person name="Berlin A."/>
            <person name="Chapman S.B."/>
            <person name="Gearin G."/>
            <person name="Goldberg J."/>
            <person name="Griggs A."/>
            <person name="Gujja S."/>
            <person name="Hansen M."/>
            <person name="Heiman D."/>
            <person name="Howarth C."/>
            <person name="Larimer J."/>
            <person name="Lui A."/>
            <person name="MacDonald P.J.P."/>
            <person name="McCowen C."/>
            <person name="Montmayeur A."/>
            <person name="Murphy C."/>
            <person name="Neiman D."/>
            <person name="Pearson M."/>
            <person name="Priest M."/>
            <person name="Roberts A."/>
            <person name="Saif S."/>
            <person name="Shea T."/>
            <person name="Sisk P."/>
            <person name="Stolte C."/>
            <person name="Sykes S."/>
            <person name="Wortman J."/>
            <person name="Nusbaum C."/>
            <person name="Birren B."/>
        </authorList>
    </citation>
    <scope>NUCLEOTIDE SEQUENCE [LARGE SCALE GENOMIC DNA]</scope>
    <source>
        <strain evidence="8">INRA-310</strain>
    </source>
</reference>
<evidence type="ECO:0000256" key="2">
    <source>
        <dbReference type="ARBA" id="ARBA00022670"/>
    </source>
</evidence>
<organism evidence="7 8">
    <name type="scientific">Phytophthora nicotianae (strain INRA-310)</name>
    <name type="common">Phytophthora parasitica</name>
    <dbReference type="NCBI Taxonomy" id="761204"/>
    <lineage>
        <taxon>Eukaryota</taxon>
        <taxon>Sar</taxon>
        <taxon>Stramenopiles</taxon>
        <taxon>Oomycota</taxon>
        <taxon>Peronosporomycetes</taxon>
        <taxon>Peronosporales</taxon>
        <taxon>Peronosporaceae</taxon>
        <taxon>Phytophthora</taxon>
    </lineage>
</organism>
<dbReference type="GeneID" id="20191583"/>
<evidence type="ECO:0000313" key="8">
    <source>
        <dbReference type="Proteomes" id="UP000018817"/>
    </source>
</evidence>
<protein>
    <recommendedName>
        <fullName evidence="9">Ubiquitin-like protease family profile domain-containing protein</fullName>
    </recommendedName>
</protein>
<dbReference type="Pfam" id="PF21056">
    <property type="entry name" value="ZSWIM1-3_RNaseH-like"/>
    <property type="match status" value="1"/>
</dbReference>
<gene>
    <name evidence="7" type="ORF">PPTG_22984</name>
</gene>
<feature type="region of interest" description="Disordered" evidence="4">
    <location>
        <begin position="930"/>
        <end position="966"/>
    </location>
</feature>
<dbReference type="VEuPathDB" id="FungiDB:PPTG_22984"/>
<dbReference type="SUPFAM" id="SSF54001">
    <property type="entry name" value="Cysteine proteinases"/>
    <property type="match status" value="1"/>
</dbReference>
<dbReference type="InterPro" id="IPR048324">
    <property type="entry name" value="ZSWIM1-3_RNaseH-like"/>
</dbReference>
<dbReference type="Gene3D" id="3.40.395.10">
    <property type="entry name" value="Adenoviral Proteinase, Chain A"/>
    <property type="match status" value="1"/>
</dbReference>
<feature type="region of interest" description="Disordered" evidence="4">
    <location>
        <begin position="1"/>
        <end position="102"/>
    </location>
</feature>
<evidence type="ECO:0000259" key="6">
    <source>
        <dbReference type="Pfam" id="PF21056"/>
    </source>
</evidence>
<evidence type="ECO:0000256" key="1">
    <source>
        <dbReference type="ARBA" id="ARBA00005234"/>
    </source>
</evidence>
<dbReference type="AlphaFoldDB" id="W2Q6N0"/>
<evidence type="ECO:0000313" key="7">
    <source>
        <dbReference type="EMBL" id="ETN08838.1"/>
    </source>
</evidence>
<feature type="compositionally biased region" description="Basic and acidic residues" evidence="4">
    <location>
        <begin position="941"/>
        <end position="951"/>
    </location>
</feature>
<dbReference type="InterPro" id="IPR003653">
    <property type="entry name" value="Peptidase_C48_C"/>
</dbReference>
<dbReference type="GO" id="GO:0008234">
    <property type="term" value="F:cysteine-type peptidase activity"/>
    <property type="evidence" value="ECO:0007669"/>
    <property type="project" value="InterPro"/>
</dbReference>
<dbReference type="STRING" id="761204.W2Q6N0"/>
<comment type="similarity">
    <text evidence="1">Belongs to the peptidase C48 family.</text>
</comment>
<feature type="compositionally biased region" description="Basic and acidic residues" evidence="4">
    <location>
        <begin position="54"/>
        <end position="66"/>
    </location>
</feature>
<dbReference type="InterPro" id="IPR052579">
    <property type="entry name" value="Zinc_finger_SWIM"/>
</dbReference>
<feature type="domain" description="Ubiquitin-like protease family profile" evidence="5">
    <location>
        <begin position="809"/>
        <end position="908"/>
    </location>
</feature>
<dbReference type="Proteomes" id="UP000018817">
    <property type="component" value="Unassembled WGS sequence"/>
</dbReference>
<dbReference type="InterPro" id="IPR038765">
    <property type="entry name" value="Papain-like_cys_pep_sf"/>
</dbReference>